<dbReference type="Gene3D" id="4.10.240.10">
    <property type="entry name" value="Zn(2)-C6 fungal-type DNA-binding domain"/>
    <property type="match status" value="1"/>
</dbReference>
<evidence type="ECO:0000259" key="2">
    <source>
        <dbReference type="PROSITE" id="PS50048"/>
    </source>
</evidence>
<dbReference type="EMBL" id="ML995478">
    <property type="protein sequence ID" value="KAF2144890.1"/>
    <property type="molecule type" value="Genomic_DNA"/>
</dbReference>
<dbReference type="PANTHER" id="PTHR47784">
    <property type="entry name" value="STEROL UPTAKE CONTROL PROTEIN 2"/>
    <property type="match status" value="1"/>
</dbReference>
<organism evidence="3 4">
    <name type="scientific">Aplosporella prunicola CBS 121167</name>
    <dbReference type="NCBI Taxonomy" id="1176127"/>
    <lineage>
        <taxon>Eukaryota</taxon>
        <taxon>Fungi</taxon>
        <taxon>Dikarya</taxon>
        <taxon>Ascomycota</taxon>
        <taxon>Pezizomycotina</taxon>
        <taxon>Dothideomycetes</taxon>
        <taxon>Dothideomycetes incertae sedis</taxon>
        <taxon>Botryosphaeriales</taxon>
        <taxon>Aplosporellaceae</taxon>
        <taxon>Aplosporella</taxon>
    </lineage>
</organism>
<dbReference type="AlphaFoldDB" id="A0A6A6BLA3"/>
<evidence type="ECO:0000256" key="1">
    <source>
        <dbReference type="ARBA" id="ARBA00023242"/>
    </source>
</evidence>
<dbReference type="GO" id="GO:0008270">
    <property type="term" value="F:zinc ion binding"/>
    <property type="evidence" value="ECO:0007669"/>
    <property type="project" value="InterPro"/>
</dbReference>
<accession>A0A6A6BLA3</accession>
<dbReference type="Proteomes" id="UP000799438">
    <property type="component" value="Unassembled WGS sequence"/>
</dbReference>
<dbReference type="SMART" id="SM00066">
    <property type="entry name" value="GAL4"/>
    <property type="match status" value="1"/>
</dbReference>
<dbReference type="OrthoDB" id="416217at2759"/>
<dbReference type="GO" id="GO:0001228">
    <property type="term" value="F:DNA-binding transcription activator activity, RNA polymerase II-specific"/>
    <property type="evidence" value="ECO:0007669"/>
    <property type="project" value="TreeGrafter"/>
</dbReference>
<feature type="domain" description="Zn(2)-C6 fungal-type" evidence="2">
    <location>
        <begin position="17"/>
        <end position="47"/>
    </location>
</feature>
<dbReference type="CDD" id="cd00067">
    <property type="entry name" value="GAL4"/>
    <property type="match status" value="1"/>
</dbReference>
<dbReference type="GeneID" id="54303539"/>
<dbReference type="PROSITE" id="PS00463">
    <property type="entry name" value="ZN2_CY6_FUNGAL_1"/>
    <property type="match status" value="1"/>
</dbReference>
<reference evidence="3" key="1">
    <citation type="journal article" date="2020" name="Stud. Mycol.">
        <title>101 Dothideomycetes genomes: a test case for predicting lifestyles and emergence of pathogens.</title>
        <authorList>
            <person name="Haridas S."/>
            <person name="Albert R."/>
            <person name="Binder M."/>
            <person name="Bloem J."/>
            <person name="Labutti K."/>
            <person name="Salamov A."/>
            <person name="Andreopoulos B."/>
            <person name="Baker S."/>
            <person name="Barry K."/>
            <person name="Bills G."/>
            <person name="Bluhm B."/>
            <person name="Cannon C."/>
            <person name="Castanera R."/>
            <person name="Culley D."/>
            <person name="Daum C."/>
            <person name="Ezra D."/>
            <person name="Gonzalez J."/>
            <person name="Henrissat B."/>
            <person name="Kuo A."/>
            <person name="Liang C."/>
            <person name="Lipzen A."/>
            <person name="Lutzoni F."/>
            <person name="Magnuson J."/>
            <person name="Mondo S."/>
            <person name="Nolan M."/>
            <person name="Ohm R."/>
            <person name="Pangilinan J."/>
            <person name="Park H.-J."/>
            <person name="Ramirez L."/>
            <person name="Alfaro M."/>
            <person name="Sun H."/>
            <person name="Tritt A."/>
            <person name="Yoshinaga Y."/>
            <person name="Zwiers L.-H."/>
            <person name="Turgeon B."/>
            <person name="Goodwin S."/>
            <person name="Spatafora J."/>
            <person name="Crous P."/>
            <person name="Grigoriev I."/>
        </authorList>
    </citation>
    <scope>NUCLEOTIDE SEQUENCE</scope>
    <source>
        <strain evidence="3">CBS 121167</strain>
    </source>
</reference>
<dbReference type="InterPro" id="IPR053157">
    <property type="entry name" value="Sterol_Uptake_Regulator"/>
</dbReference>
<dbReference type="InterPro" id="IPR036864">
    <property type="entry name" value="Zn2-C6_fun-type_DNA-bd_sf"/>
</dbReference>
<evidence type="ECO:0000313" key="3">
    <source>
        <dbReference type="EMBL" id="KAF2144890.1"/>
    </source>
</evidence>
<dbReference type="PRINTS" id="PR00755">
    <property type="entry name" value="AFLATOXINBRP"/>
</dbReference>
<keyword evidence="4" id="KW-1185">Reference proteome</keyword>
<name>A0A6A6BLA3_9PEZI</name>
<proteinExistence type="predicted"/>
<dbReference type="Pfam" id="PF00172">
    <property type="entry name" value="Zn_clus"/>
    <property type="match status" value="1"/>
</dbReference>
<protein>
    <recommendedName>
        <fullName evidence="2">Zn(2)-C6 fungal-type domain-containing protein</fullName>
    </recommendedName>
</protein>
<gene>
    <name evidence="3" type="ORF">K452DRAFT_356248</name>
</gene>
<dbReference type="Pfam" id="PF11951">
    <property type="entry name" value="Fungal_trans_2"/>
    <property type="match status" value="1"/>
</dbReference>
<keyword evidence="1" id="KW-0539">Nucleus</keyword>
<dbReference type="SUPFAM" id="SSF57701">
    <property type="entry name" value="Zn2/Cys6 DNA-binding domain"/>
    <property type="match status" value="1"/>
</dbReference>
<dbReference type="PANTHER" id="PTHR47784:SF5">
    <property type="entry name" value="STEROL UPTAKE CONTROL PROTEIN 2"/>
    <property type="match status" value="1"/>
</dbReference>
<sequence>MSSATPPRKLYRKSRDGCGHCKRRKIKCDESKPECGNCLKRSIKCDYPTMAQRARSDNRAGGLASAALHSLLDACSPAEYPHTIAETPLEEDELEFSLNMTDLQLLHNYTTSTCMTISTEPDLQNFYRVEAPRIAFANDFVMRTILAVSALHLARFNPTKRDYYISLAMGQHKIALRGPTAILPNITKDNCLPIFVFSALTIVFALATPRNPDDFLFIDNGHIPGWLQLLRGTKSIALTSREWSTDSPGSGLGSILRNRDMPENMFQDIDSRNPRSPGERQLLRLRQLIVADETEQATRDIHLAALDSLSTTFQHFFIRPAADLSLRPIFSWACTVSDEYLHLLARRETYALIIFAYFSVLLHKLDCVWWIQGWGKHLVGRVYYLIEPMYQPWIQWPLDEIKWVPAEEQSP</sequence>
<evidence type="ECO:0000313" key="4">
    <source>
        <dbReference type="Proteomes" id="UP000799438"/>
    </source>
</evidence>
<dbReference type="InterPro" id="IPR001138">
    <property type="entry name" value="Zn2Cys6_DnaBD"/>
</dbReference>
<dbReference type="RefSeq" id="XP_033400602.1">
    <property type="nucleotide sequence ID" value="XM_033546033.1"/>
</dbReference>
<dbReference type="PROSITE" id="PS50048">
    <property type="entry name" value="ZN2_CY6_FUNGAL_2"/>
    <property type="match status" value="1"/>
</dbReference>
<dbReference type="InterPro" id="IPR021858">
    <property type="entry name" value="Fun_TF"/>
</dbReference>